<dbReference type="EMBL" id="SODL02000003">
    <property type="protein sequence ID" value="MCP2367701.1"/>
    <property type="molecule type" value="Genomic_DNA"/>
</dbReference>
<feature type="compositionally biased region" description="Basic and acidic residues" evidence="10">
    <location>
        <begin position="552"/>
        <end position="565"/>
    </location>
</feature>
<organism evidence="14 15">
    <name type="scientific">Agromyces flavus</name>
    <dbReference type="NCBI Taxonomy" id="589382"/>
    <lineage>
        <taxon>Bacteria</taxon>
        <taxon>Bacillati</taxon>
        <taxon>Actinomycetota</taxon>
        <taxon>Actinomycetes</taxon>
        <taxon>Micrococcales</taxon>
        <taxon>Microbacteriaceae</taxon>
        <taxon>Agromyces</taxon>
    </lineage>
</organism>
<feature type="transmembrane region" description="Helical" evidence="9">
    <location>
        <begin position="21"/>
        <end position="41"/>
    </location>
</feature>
<dbReference type="InterPro" id="IPR048631">
    <property type="entry name" value="SecD_1st"/>
</dbReference>
<evidence type="ECO:0000256" key="6">
    <source>
        <dbReference type="ARBA" id="ARBA00022989"/>
    </source>
</evidence>
<accession>A0ABT1KLB9</accession>
<comment type="subcellular location">
    <subcellularLocation>
        <location evidence="1 9">Cell membrane</location>
        <topology evidence="1 9">Multi-pass membrane protein</topology>
    </subcellularLocation>
</comment>
<evidence type="ECO:0000256" key="7">
    <source>
        <dbReference type="ARBA" id="ARBA00023010"/>
    </source>
</evidence>
<feature type="domain" description="Protein export membrane protein SecD/SecF C-terminal" evidence="11">
    <location>
        <begin position="330"/>
        <end position="506"/>
    </location>
</feature>
<dbReference type="PANTHER" id="PTHR30081:SF1">
    <property type="entry name" value="PROTEIN TRANSLOCASE SUBUNIT SECD"/>
    <property type="match status" value="1"/>
</dbReference>
<comment type="subunit">
    <text evidence="9">Forms a complex with SecF. Part of the essential Sec protein translocation apparatus which comprises SecA, SecYEG and auxiliary proteins SecDF. Other proteins may also be involved.</text>
</comment>
<evidence type="ECO:0000313" key="14">
    <source>
        <dbReference type="EMBL" id="MCP2367701.1"/>
    </source>
</evidence>
<feature type="transmembrane region" description="Helical" evidence="9">
    <location>
        <begin position="348"/>
        <end position="368"/>
    </location>
</feature>
<evidence type="ECO:0000256" key="1">
    <source>
        <dbReference type="ARBA" id="ARBA00004651"/>
    </source>
</evidence>
<evidence type="ECO:0000256" key="2">
    <source>
        <dbReference type="ARBA" id="ARBA00022448"/>
    </source>
</evidence>
<proteinExistence type="inferred from homology"/>
<evidence type="ECO:0000256" key="8">
    <source>
        <dbReference type="ARBA" id="ARBA00023136"/>
    </source>
</evidence>
<comment type="caution">
    <text evidence="14">The sequence shown here is derived from an EMBL/GenBank/DDBJ whole genome shotgun (WGS) entry which is preliminary data.</text>
</comment>
<dbReference type="Pfam" id="PF22599">
    <property type="entry name" value="SecDF_P1_head"/>
    <property type="match status" value="1"/>
</dbReference>
<dbReference type="NCBIfam" id="TIGR01129">
    <property type="entry name" value="secD"/>
    <property type="match status" value="1"/>
</dbReference>
<feature type="domain" description="Protein translocase subunit SecDF P1" evidence="12">
    <location>
        <begin position="77"/>
        <end position="132"/>
    </location>
</feature>
<keyword evidence="6 9" id="KW-1133">Transmembrane helix</keyword>
<dbReference type="InterPro" id="IPR054384">
    <property type="entry name" value="SecDF_P1_head"/>
</dbReference>
<keyword evidence="4 9" id="KW-0812">Transmembrane</keyword>
<dbReference type="Gene3D" id="3.30.1360.200">
    <property type="match status" value="1"/>
</dbReference>
<keyword evidence="3 9" id="KW-1003">Cell membrane</keyword>
<dbReference type="InterPro" id="IPR048634">
    <property type="entry name" value="SecD_SecF_C"/>
</dbReference>
<feature type="transmembrane region" description="Helical" evidence="9">
    <location>
        <begin position="403"/>
        <end position="426"/>
    </location>
</feature>
<dbReference type="SUPFAM" id="SSF82866">
    <property type="entry name" value="Multidrug efflux transporter AcrB transmembrane domain"/>
    <property type="match status" value="1"/>
</dbReference>
<sequence>MAAPSKRSSRPTPVRKAVRSLTWLGVIIIALFGINAAGVIWGNGSWTPKLALDLEGGTQIILAPQVEAGASVSQEQLDQAVSIIRQRVDASGVAEAEINTEGSNVVVRIPGELDEQTRNRIESSAKLELRPVLLADAATNQSIDPSASPEPTDGAEEELQATPTVEPTDASDPNWVTPALQDEFDTFDCAALDEGEANVAASDEPLVTCDTTRQIKYLLGPVEVSGEDIVDATNGMVQTQTGASTGQWAVNIVFNDRGTEQFAEVSQRLFALNGQTPRDQFAFVLDGAVLSAPQMNGVITDGRPQVTGNFDQQSSKALADQLKFGALPISFEVQSSDTISATLGTSQLQSGLIAGLIGLILVVIYTLFQYRALGSVTIASLVIVGLITYLSITILSWREGYRLSLAGIAGLIVAIGFTADSFIVYFERVRDELRDGRPLVGAVEAGWKRAFRTILASKGVNLLAAVVLFILAVGSVKGFAYTLGLTTIIDVVVVILFTHPMLQLLAQTRFFSSGHTWSGLDPQALGAVYRGRAEFRKPVAVPAKKAASSSREAQKRQTIAERKAAQVDATVGAGEGKES</sequence>
<comment type="function">
    <text evidence="9">Part of the Sec protein translocase complex. Interacts with the SecYEG preprotein conducting channel. SecDF uses the proton motive force (PMF) to complete protein translocation after the ATP-dependent function of SecA.</text>
</comment>
<dbReference type="NCBIfam" id="TIGR00916">
    <property type="entry name" value="2A0604s01"/>
    <property type="match status" value="1"/>
</dbReference>
<dbReference type="HAMAP" id="MF_01463_B">
    <property type="entry name" value="SecD_B"/>
    <property type="match status" value="1"/>
</dbReference>
<gene>
    <name evidence="9" type="primary">secD</name>
    <name evidence="14" type="ORF">BCL57_001860</name>
</gene>
<feature type="domain" description="SecDF P1 head subdomain" evidence="13">
    <location>
        <begin position="213"/>
        <end position="329"/>
    </location>
</feature>
<evidence type="ECO:0000313" key="15">
    <source>
        <dbReference type="Proteomes" id="UP000893823"/>
    </source>
</evidence>
<feature type="region of interest" description="Disordered" evidence="10">
    <location>
        <begin position="138"/>
        <end position="174"/>
    </location>
</feature>
<dbReference type="InterPro" id="IPR055344">
    <property type="entry name" value="SecD_SecF_C_bact"/>
</dbReference>
<evidence type="ECO:0000256" key="3">
    <source>
        <dbReference type="ARBA" id="ARBA00022475"/>
    </source>
</evidence>
<feature type="transmembrane region" description="Helical" evidence="9">
    <location>
        <begin position="375"/>
        <end position="397"/>
    </location>
</feature>
<keyword evidence="7 9" id="KW-0811">Translocation</keyword>
<keyword evidence="15" id="KW-1185">Reference proteome</keyword>
<evidence type="ECO:0000259" key="11">
    <source>
        <dbReference type="Pfam" id="PF02355"/>
    </source>
</evidence>
<keyword evidence="8 9" id="KW-0472">Membrane</keyword>
<feature type="region of interest" description="Disordered" evidence="10">
    <location>
        <begin position="545"/>
        <end position="579"/>
    </location>
</feature>
<reference evidence="14" key="1">
    <citation type="submission" date="2022-06" db="EMBL/GenBank/DDBJ databases">
        <title>Genomic Encyclopedia of Type Strains, Phase III (KMG-III): the genomes of soil and plant-associated and newly described type strains.</title>
        <authorList>
            <person name="Whitman W."/>
        </authorList>
    </citation>
    <scope>NUCLEOTIDE SEQUENCE</scope>
    <source>
        <strain evidence="14">CPCC 202695</strain>
    </source>
</reference>
<name>A0ABT1KLB9_9MICO</name>
<dbReference type="InterPro" id="IPR022813">
    <property type="entry name" value="SecD/SecF_arch_bac"/>
</dbReference>
<protein>
    <recommendedName>
        <fullName evidence="9">Protein translocase subunit SecD</fullName>
    </recommendedName>
</protein>
<dbReference type="Gene3D" id="3.30.70.3220">
    <property type="match status" value="1"/>
</dbReference>
<evidence type="ECO:0000256" key="9">
    <source>
        <dbReference type="HAMAP-Rule" id="MF_01463"/>
    </source>
</evidence>
<evidence type="ECO:0000256" key="4">
    <source>
        <dbReference type="ARBA" id="ARBA00022692"/>
    </source>
</evidence>
<feature type="transmembrane region" description="Helical" evidence="9">
    <location>
        <begin position="479"/>
        <end position="502"/>
    </location>
</feature>
<keyword evidence="2 9" id="KW-0813">Transport</keyword>
<comment type="similarity">
    <text evidence="9">Belongs to the SecD/SecF family. SecD subfamily.</text>
</comment>
<evidence type="ECO:0000259" key="12">
    <source>
        <dbReference type="Pfam" id="PF21760"/>
    </source>
</evidence>
<dbReference type="InterPro" id="IPR005791">
    <property type="entry name" value="SecD"/>
</dbReference>
<feature type="transmembrane region" description="Helical" evidence="9">
    <location>
        <begin position="455"/>
        <end position="473"/>
    </location>
</feature>
<dbReference type="Proteomes" id="UP000893823">
    <property type="component" value="Unassembled WGS sequence"/>
</dbReference>
<keyword evidence="5 9" id="KW-0653">Protein transport</keyword>
<evidence type="ECO:0000256" key="5">
    <source>
        <dbReference type="ARBA" id="ARBA00022927"/>
    </source>
</evidence>
<dbReference type="Pfam" id="PF21760">
    <property type="entry name" value="SecD_1st"/>
    <property type="match status" value="1"/>
</dbReference>
<dbReference type="PANTHER" id="PTHR30081">
    <property type="entry name" value="PROTEIN-EXPORT MEMBRANE PROTEIN SEC"/>
    <property type="match status" value="1"/>
</dbReference>
<evidence type="ECO:0000259" key="13">
    <source>
        <dbReference type="Pfam" id="PF22599"/>
    </source>
</evidence>
<dbReference type="Pfam" id="PF02355">
    <property type="entry name" value="SecD_SecF_C"/>
    <property type="match status" value="1"/>
</dbReference>
<evidence type="ECO:0000256" key="10">
    <source>
        <dbReference type="SAM" id="MobiDB-lite"/>
    </source>
</evidence>
<dbReference type="RefSeq" id="WP_092669789.1">
    <property type="nucleotide sequence ID" value="NZ_BMDN01000003.1"/>
</dbReference>